<dbReference type="InterPro" id="IPR036388">
    <property type="entry name" value="WH-like_DNA-bd_sf"/>
</dbReference>
<evidence type="ECO:0000259" key="1">
    <source>
        <dbReference type="Pfam" id="PF07463"/>
    </source>
</evidence>
<dbReference type="InterPro" id="IPR003615">
    <property type="entry name" value="HNH_nuc"/>
</dbReference>
<keyword evidence="3" id="KW-0378">Hydrolase</keyword>
<dbReference type="Proteomes" id="UP001284547">
    <property type="component" value="Unassembled WGS sequence"/>
</dbReference>
<reference evidence="3" key="1">
    <citation type="submission" date="2023-10" db="EMBL/GenBank/DDBJ databases">
        <title>Surveillance and assessment of the effects of hospital wastewater treatment on clearance of pathogenic bacterial and antimicrobial resistance genes.</title>
        <authorList>
            <person name="Wu Y."/>
        </authorList>
    </citation>
    <scope>NUCLEOTIDE SEQUENCE</scope>
    <source>
        <strain evidence="3">23-M-SRM-33-1</strain>
    </source>
</reference>
<feature type="domain" description="NUMOD4" evidence="1">
    <location>
        <begin position="5"/>
        <end position="61"/>
    </location>
</feature>
<gene>
    <name evidence="3" type="ORF">RZP41_27025</name>
</gene>
<dbReference type="AlphaFoldDB" id="A0AAW8XZ41"/>
<organism evidence="3 4">
    <name type="scientific">Klebsiella quasipneumoniae subsp. quasipneumoniae</name>
    <dbReference type="NCBI Taxonomy" id="1667327"/>
    <lineage>
        <taxon>Bacteria</taxon>
        <taxon>Pseudomonadati</taxon>
        <taxon>Pseudomonadota</taxon>
        <taxon>Gammaproteobacteria</taxon>
        <taxon>Enterobacterales</taxon>
        <taxon>Enterobacteriaceae</taxon>
        <taxon>Klebsiella/Raoultella group</taxon>
        <taxon>Klebsiella</taxon>
        <taxon>Klebsiella pneumoniae complex</taxon>
    </lineage>
</organism>
<dbReference type="Gene3D" id="1.10.10.10">
    <property type="entry name" value="Winged helix-like DNA-binding domain superfamily/Winged helix DNA-binding domain"/>
    <property type="match status" value="1"/>
</dbReference>
<evidence type="ECO:0000313" key="4">
    <source>
        <dbReference type="Proteomes" id="UP001284547"/>
    </source>
</evidence>
<dbReference type="SUPFAM" id="SSF54060">
    <property type="entry name" value="His-Me finger endonucleases"/>
    <property type="match status" value="1"/>
</dbReference>
<keyword evidence="3" id="KW-0540">Nuclease</keyword>
<dbReference type="Gene3D" id="3.90.75.20">
    <property type="match status" value="1"/>
</dbReference>
<protein>
    <submittedName>
        <fullName evidence="3">NUMOD4 motif-containing HNH endonuclease</fullName>
    </submittedName>
</protein>
<name>A0AAW8XZ41_9ENTR</name>
<sequence>MFDDEVWKETAVSRDYEVSSEGRFRSVDRVIETIGGYSKGLSGMPIKPFKVQPTGYLQVKICGKKYLAHRLVALAFCEGFANGLVVNHKNGDRADNRAENLEWVTSSENIKHAYRELGVIPEQLGKYGEDNNASKVVIATCKITGKEIRYGAAMDAVRDGFDSSCISRCCNGKSVSHKGYYWRFEEASHAQSAR</sequence>
<keyword evidence="3" id="KW-0255">Endonuclease</keyword>
<proteinExistence type="predicted"/>
<dbReference type="Pfam" id="PF07463">
    <property type="entry name" value="NUMOD4"/>
    <property type="match status" value="1"/>
</dbReference>
<dbReference type="GO" id="GO:0016788">
    <property type="term" value="F:hydrolase activity, acting on ester bonds"/>
    <property type="evidence" value="ECO:0007669"/>
    <property type="project" value="InterPro"/>
</dbReference>
<dbReference type="SUPFAM" id="SSF64496">
    <property type="entry name" value="DNA-binding domain of intron-encoded endonucleases"/>
    <property type="match status" value="1"/>
</dbReference>
<evidence type="ECO:0000259" key="2">
    <source>
        <dbReference type="Pfam" id="PF13392"/>
    </source>
</evidence>
<evidence type="ECO:0000313" key="3">
    <source>
        <dbReference type="EMBL" id="MDV0844865.1"/>
    </source>
</evidence>
<accession>A0AAW8XZ41</accession>
<dbReference type="Pfam" id="PF13392">
    <property type="entry name" value="HNH_3"/>
    <property type="match status" value="1"/>
</dbReference>
<dbReference type="InterPro" id="IPR010902">
    <property type="entry name" value="NUMOD4"/>
</dbReference>
<dbReference type="RefSeq" id="WP_101862679.1">
    <property type="nucleotide sequence ID" value="NZ_JAOUTP010000009.1"/>
</dbReference>
<dbReference type="InterPro" id="IPR044925">
    <property type="entry name" value="His-Me_finger_sf"/>
</dbReference>
<feature type="domain" description="HNH nuclease" evidence="2">
    <location>
        <begin position="66"/>
        <end position="109"/>
    </location>
</feature>
<dbReference type="EMBL" id="JAWHZD010000033">
    <property type="protein sequence ID" value="MDV0844865.1"/>
    <property type="molecule type" value="Genomic_DNA"/>
</dbReference>
<dbReference type="GO" id="GO:0004519">
    <property type="term" value="F:endonuclease activity"/>
    <property type="evidence" value="ECO:0007669"/>
    <property type="project" value="UniProtKB-KW"/>
</dbReference>
<comment type="caution">
    <text evidence="3">The sequence shown here is derived from an EMBL/GenBank/DDBJ whole genome shotgun (WGS) entry which is preliminary data.</text>
</comment>